<evidence type="ECO:0000313" key="1">
    <source>
        <dbReference type="EMBL" id="SVA07010.1"/>
    </source>
</evidence>
<accession>A0A381SSN0</accession>
<name>A0A381SSN0_9ZZZZ</name>
<organism evidence="1">
    <name type="scientific">marine metagenome</name>
    <dbReference type="NCBI Taxonomy" id="408172"/>
    <lineage>
        <taxon>unclassified sequences</taxon>
        <taxon>metagenomes</taxon>
        <taxon>ecological metagenomes</taxon>
    </lineage>
</organism>
<gene>
    <name evidence="1" type="ORF">METZ01_LOCUS59864</name>
</gene>
<dbReference type="EMBL" id="UINC01003515">
    <property type="protein sequence ID" value="SVA07010.1"/>
    <property type="molecule type" value="Genomic_DNA"/>
</dbReference>
<protein>
    <submittedName>
        <fullName evidence="1">Uncharacterized protein</fullName>
    </submittedName>
</protein>
<reference evidence="1" key="1">
    <citation type="submission" date="2018-05" db="EMBL/GenBank/DDBJ databases">
        <authorList>
            <person name="Lanie J.A."/>
            <person name="Ng W.-L."/>
            <person name="Kazmierczak K.M."/>
            <person name="Andrzejewski T.M."/>
            <person name="Davidsen T.M."/>
            <person name="Wayne K.J."/>
            <person name="Tettelin H."/>
            <person name="Glass J.I."/>
            <person name="Rusch D."/>
            <person name="Podicherti R."/>
            <person name="Tsui H.-C.T."/>
            <person name="Winkler M.E."/>
        </authorList>
    </citation>
    <scope>NUCLEOTIDE SEQUENCE</scope>
</reference>
<proteinExistence type="predicted"/>
<sequence>MPHSYGEFFISECRLGANTLDAININSTAKAPTKATTNTAVQLVTYGSVTRPPKKIL</sequence>
<dbReference type="AlphaFoldDB" id="A0A381SSN0"/>